<keyword evidence="2" id="KW-1185">Reference proteome</keyword>
<organism evidence="1 2">
    <name type="scientific">Chitinophaga cymbidii</name>
    <dbReference type="NCBI Taxonomy" id="1096750"/>
    <lineage>
        <taxon>Bacteria</taxon>
        <taxon>Pseudomonadati</taxon>
        <taxon>Bacteroidota</taxon>
        <taxon>Chitinophagia</taxon>
        <taxon>Chitinophagales</taxon>
        <taxon>Chitinophagaceae</taxon>
        <taxon>Chitinophaga</taxon>
    </lineage>
</organism>
<reference evidence="1 2" key="1">
    <citation type="submission" date="2019-07" db="EMBL/GenBank/DDBJ databases">
        <title>Whole genome shotgun sequence of Chitinophaga cymbidii NBRC 109752.</title>
        <authorList>
            <person name="Hosoyama A."/>
            <person name="Uohara A."/>
            <person name="Ohji S."/>
            <person name="Ichikawa N."/>
        </authorList>
    </citation>
    <scope>NUCLEOTIDE SEQUENCE [LARGE SCALE GENOMIC DNA]</scope>
    <source>
        <strain evidence="1 2">NBRC 109752</strain>
    </source>
</reference>
<dbReference type="Proteomes" id="UP000321436">
    <property type="component" value="Unassembled WGS sequence"/>
</dbReference>
<name>A0A512RJA4_9BACT</name>
<dbReference type="EMBL" id="BKAU01000001">
    <property type="protein sequence ID" value="GEP95777.1"/>
    <property type="molecule type" value="Genomic_DNA"/>
</dbReference>
<evidence type="ECO:0000313" key="1">
    <source>
        <dbReference type="EMBL" id="GEP95777.1"/>
    </source>
</evidence>
<proteinExistence type="predicted"/>
<comment type="caution">
    <text evidence="1">The sequence shown here is derived from an EMBL/GenBank/DDBJ whole genome shotgun (WGS) entry which is preliminary data.</text>
</comment>
<gene>
    <name evidence="1" type="ORF">CCY01nite_20370</name>
</gene>
<protein>
    <submittedName>
        <fullName evidence="1">Uncharacterized protein</fullName>
    </submittedName>
</protein>
<evidence type="ECO:0000313" key="2">
    <source>
        <dbReference type="Proteomes" id="UP000321436"/>
    </source>
</evidence>
<sequence>MGVININKSIAPDKDEFRLSNNVILYKHENENYDNDNQTVTKRDTTEIIPIE</sequence>
<accession>A0A512RJA4</accession>
<dbReference type="AlphaFoldDB" id="A0A512RJA4"/>